<dbReference type="InterPro" id="IPR011990">
    <property type="entry name" value="TPR-like_helical_dom_sf"/>
</dbReference>
<dbReference type="InterPro" id="IPR006597">
    <property type="entry name" value="Sel1-like"/>
</dbReference>
<evidence type="ECO:0000313" key="3">
    <source>
        <dbReference type="Proteomes" id="UP000053226"/>
    </source>
</evidence>
<dbReference type="RefSeq" id="WP_072165939.1">
    <property type="nucleotide sequence ID" value="NZ_CAWMUS010000018.1"/>
</dbReference>
<dbReference type="SMART" id="SM00671">
    <property type="entry name" value="SEL1"/>
    <property type="match status" value="2"/>
</dbReference>
<dbReference type="SUPFAM" id="SSF81901">
    <property type="entry name" value="HCP-like"/>
    <property type="match status" value="1"/>
</dbReference>
<dbReference type="AlphaFoldDB" id="A0A0N0ZA89"/>
<dbReference type="InterPro" id="IPR045653">
    <property type="entry name" value="DUF6396"/>
</dbReference>
<dbReference type="Proteomes" id="UP000053226">
    <property type="component" value="Unassembled WGS sequence"/>
</dbReference>
<keyword evidence="2" id="KW-0449">Lipoprotein</keyword>
<dbReference type="InterPro" id="IPR050767">
    <property type="entry name" value="Sel1_AlgK"/>
</dbReference>
<gene>
    <name evidence="2" type="ORF">M992_2082</name>
</gene>
<protein>
    <submittedName>
        <fullName evidence="2">Putative lipoprotein</fullName>
    </submittedName>
</protein>
<proteinExistence type="predicted"/>
<dbReference type="EMBL" id="LGAA01000018">
    <property type="protein sequence ID" value="KPD02924.1"/>
    <property type="molecule type" value="Genomic_DNA"/>
</dbReference>
<keyword evidence="3" id="KW-1185">Reference proteome</keyword>
<dbReference type="Pfam" id="PF08238">
    <property type="entry name" value="Sel1"/>
    <property type="match status" value="3"/>
</dbReference>
<dbReference type="Pfam" id="PF19933">
    <property type="entry name" value="DUF6396"/>
    <property type="match status" value="1"/>
</dbReference>
<feature type="domain" description="DUF6396" evidence="1">
    <location>
        <begin position="251"/>
        <end position="328"/>
    </location>
</feature>
<evidence type="ECO:0000259" key="1">
    <source>
        <dbReference type="Pfam" id="PF19933"/>
    </source>
</evidence>
<dbReference type="Gene3D" id="1.25.40.10">
    <property type="entry name" value="Tetratricopeptide repeat domain"/>
    <property type="match status" value="1"/>
</dbReference>
<organism evidence="2 3">
    <name type="scientific">Moellerella wisconsensis ATCC 35017</name>
    <dbReference type="NCBI Taxonomy" id="1354267"/>
    <lineage>
        <taxon>Bacteria</taxon>
        <taxon>Pseudomonadati</taxon>
        <taxon>Pseudomonadota</taxon>
        <taxon>Gammaproteobacteria</taxon>
        <taxon>Enterobacterales</taxon>
        <taxon>Morganellaceae</taxon>
        <taxon>Moellerella</taxon>
    </lineage>
</organism>
<comment type="caution">
    <text evidence="2">The sequence shown here is derived from an EMBL/GenBank/DDBJ whole genome shotgun (WGS) entry which is preliminary data.</text>
</comment>
<sequence length="329" mass="37009">MTFSFLSSNHLASQYAVVVLGLLLMGCKPIDKKDVTVTQKTEPDLTFTCVYEKDTLPPVDPEADIWFKQARELEKVNKYQRDYTQIGVLYRKAAERNHPKAMLNLSNLISYGKVPPIEGKGSAQEVWDIIQKMAKLNISYGYYQMGHYLDTGYGVAADRTKALAYFRQAADLGSPEGQYVIGDIFLAQRLSDKDNPAYQPEIGKKMLACAAQQGNKEAAFTAAMFYKSVEKNFDIALEFFQLASENGHRISASILIDTFKIGTTPKDYYYLAVKPDPERSARYEAIVKEIDASDETAKFPDINKIVPLPPAELPEWDGTFEYKKQAEGQ</sequence>
<name>A0A0N0ZA89_9GAMM</name>
<dbReference type="PANTHER" id="PTHR11102">
    <property type="entry name" value="SEL-1-LIKE PROTEIN"/>
    <property type="match status" value="1"/>
</dbReference>
<evidence type="ECO:0000313" key="2">
    <source>
        <dbReference type="EMBL" id="KPD02924.1"/>
    </source>
</evidence>
<reference evidence="2 3" key="1">
    <citation type="submission" date="2015-07" db="EMBL/GenBank/DDBJ databases">
        <title>ATOL: Assembling a taxonomically balanced genome-scale reconstruction of the evolutionary history of the Enterobacteriaceae.</title>
        <authorList>
            <person name="Plunkett G.III."/>
            <person name="Neeno-Eckwall E.C."/>
            <person name="Glasner J.D."/>
            <person name="Perna N.T."/>
        </authorList>
    </citation>
    <scope>NUCLEOTIDE SEQUENCE [LARGE SCALE GENOMIC DNA]</scope>
    <source>
        <strain evidence="2 3">ATCC 35017</strain>
    </source>
</reference>
<accession>A0A0N0ZA89</accession>
<dbReference type="PANTHER" id="PTHR11102:SF160">
    <property type="entry name" value="ERAD-ASSOCIATED E3 UBIQUITIN-PROTEIN LIGASE COMPONENT HRD3"/>
    <property type="match status" value="1"/>
</dbReference>